<evidence type="ECO:0000256" key="1">
    <source>
        <dbReference type="SAM" id="MobiDB-lite"/>
    </source>
</evidence>
<gene>
    <name evidence="2" type="ORF">O181_109070</name>
</gene>
<protein>
    <submittedName>
        <fullName evidence="2">Uncharacterized protein</fullName>
    </submittedName>
</protein>
<organism evidence="2 3">
    <name type="scientific">Austropuccinia psidii MF-1</name>
    <dbReference type="NCBI Taxonomy" id="1389203"/>
    <lineage>
        <taxon>Eukaryota</taxon>
        <taxon>Fungi</taxon>
        <taxon>Dikarya</taxon>
        <taxon>Basidiomycota</taxon>
        <taxon>Pucciniomycotina</taxon>
        <taxon>Pucciniomycetes</taxon>
        <taxon>Pucciniales</taxon>
        <taxon>Sphaerophragmiaceae</taxon>
        <taxon>Austropuccinia</taxon>
    </lineage>
</organism>
<name>A0A9Q3JTN1_9BASI</name>
<reference evidence="2" key="1">
    <citation type="submission" date="2021-03" db="EMBL/GenBank/DDBJ databases">
        <title>Draft genome sequence of rust myrtle Austropuccinia psidii MF-1, a brazilian biotype.</title>
        <authorList>
            <person name="Quecine M.C."/>
            <person name="Pachon D.M.R."/>
            <person name="Bonatelli M.L."/>
            <person name="Correr F.H."/>
            <person name="Franceschini L.M."/>
            <person name="Leite T.F."/>
            <person name="Margarido G.R.A."/>
            <person name="Almeida C.A."/>
            <person name="Ferrarezi J.A."/>
            <person name="Labate C.A."/>
        </authorList>
    </citation>
    <scope>NUCLEOTIDE SEQUENCE</scope>
    <source>
        <strain evidence="2">MF-1</strain>
    </source>
</reference>
<comment type="caution">
    <text evidence="2">The sequence shown here is derived from an EMBL/GenBank/DDBJ whole genome shotgun (WGS) entry which is preliminary data.</text>
</comment>
<evidence type="ECO:0000313" key="3">
    <source>
        <dbReference type="Proteomes" id="UP000765509"/>
    </source>
</evidence>
<dbReference type="Proteomes" id="UP000765509">
    <property type="component" value="Unassembled WGS sequence"/>
</dbReference>
<dbReference type="EMBL" id="AVOT02084218">
    <property type="protein sequence ID" value="MBW0569355.1"/>
    <property type="molecule type" value="Genomic_DNA"/>
</dbReference>
<accession>A0A9Q3JTN1</accession>
<keyword evidence="3" id="KW-1185">Reference proteome</keyword>
<sequence length="102" mass="11262">MDKVINDLLTKINNGNKHRQLKNNLVGLPSSKSPLSARTSLSFAAAAANTKHRIEPSLPKRPPPEICQQPTQDSNKFKKIHIVIPKKFGAPKPFEQSSPQEA</sequence>
<proteinExistence type="predicted"/>
<dbReference type="AlphaFoldDB" id="A0A9Q3JTN1"/>
<evidence type="ECO:0000313" key="2">
    <source>
        <dbReference type="EMBL" id="MBW0569355.1"/>
    </source>
</evidence>
<feature type="region of interest" description="Disordered" evidence="1">
    <location>
        <begin position="52"/>
        <end position="74"/>
    </location>
</feature>